<feature type="non-terminal residue" evidence="2">
    <location>
        <position position="297"/>
    </location>
</feature>
<reference evidence="3" key="1">
    <citation type="submission" date="2017-01" db="EMBL/GenBank/DDBJ databases">
        <title>Novel pathways for hydrocarbon cycling and metabolic interdependencies in hydrothermal sediment communities.</title>
        <authorList>
            <person name="Dombrowski N."/>
            <person name="Seitz K."/>
            <person name="Teske A."/>
            <person name="Baker B."/>
        </authorList>
    </citation>
    <scope>NUCLEOTIDE SEQUENCE [LARGE SCALE GENOMIC DNA]</scope>
</reference>
<sequence length="297" mass="33191">MDKILTEHYGGYTAGDPLNCSIDSTPRPTGGETRKIYNFSYYNPDGARGVISLSEGMTVYVSHGWNENGDYVLTFWASPPPWGYDYTRFWPRYLPGIGYASILAPDGNWYMSLTPTKTWYSPYITSWENNRYAKRLAEFIDKVLIATSAEKVDIVAHSMGGLVARAAMKYYGSSLKVRKLLMVGTPNHPYQHSFGEWIYDLISDDKYWQKYGEDFEMDVDVATGKHGINFENSDPQADAPWCDHLGYGNQGIQMATIAGNKGIDIGLANDGVVVVEQVGLSSAQFNPIIYASHSYKG</sequence>
<organism evidence="2 3">
    <name type="scientific">candidate division WOR-3 bacterium 4484_100</name>
    <dbReference type="NCBI Taxonomy" id="1936077"/>
    <lineage>
        <taxon>Bacteria</taxon>
        <taxon>Bacteria division WOR-3</taxon>
    </lineage>
</organism>
<name>A0A1V4QHN0_UNCW3</name>
<dbReference type="Proteomes" id="UP000191663">
    <property type="component" value="Unassembled WGS sequence"/>
</dbReference>
<accession>A0A1V4QHN0</accession>
<dbReference type="Gene3D" id="3.40.50.1820">
    <property type="entry name" value="alpha/beta hydrolase"/>
    <property type="match status" value="1"/>
</dbReference>
<dbReference type="InterPro" id="IPR029058">
    <property type="entry name" value="AB_hydrolase_fold"/>
</dbReference>
<dbReference type="AlphaFoldDB" id="A0A1V4QHN0"/>
<comment type="caution">
    <text evidence="2">The sequence shown here is derived from an EMBL/GenBank/DDBJ whole genome shotgun (WGS) entry which is preliminary data.</text>
</comment>
<dbReference type="PANTHER" id="PTHR37946">
    <property type="entry name" value="SLL1969 PROTEIN"/>
    <property type="match status" value="1"/>
</dbReference>
<proteinExistence type="predicted"/>
<dbReference type="PANTHER" id="PTHR37946:SF1">
    <property type="entry name" value="SLL1969 PROTEIN"/>
    <property type="match status" value="1"/>
</dbReference>
<evidence type="ECO:0000259" key="1">
    <source>
        <dbReference type="Pfam" id="PF00561"/>
    </source>
</evidence>
<evidence type="ECO:0000313" key="3">
    <source>
        <dbReference type="Proteomes" id="UP000191663"/>
    </source>
</evidence>
<dbReference type="InterPro" id="IPR000073">
    <property type="entry name" value="AB_hydrolase_1"/>
</dbReference>
<feature type="domain" description="AB hydrolase-1" evidence="1">
    <location>
        <begin position="124"/>
        <end position="214"/>
    </location>
</feature>
<protein>
    <recommendedName>
        <fullName evidence="1">AB hydrolase-1 domain-containing protein</fullName>
    </recommendedName>
</protein>
<gene>
    <name evidence="2" type="ORF">BXT86_00935</name>
</gene>
<dbReference type="EMBL" id="MUKB01000011">
    <property type="protein sequence ID" value="OPX18507.1"/>
    <property type="molecule type" value="Genomic_DNA"/>
</dbReference>
<dbReference type="SUPFAM" id="SSF53474">
    <property type="entry name" value="alpha/beta-Hydrolases"/>
    <property type="match status" value="1"/>
</dbReference>
<evidence type="ECO:0000313" key="2">
    <source>
        <dbReference type="EMBL" id="OPX18507.1"/>
    </source>
</evidence>
<dbReference type="Pfam" id="PF00561">
    <property type="entry name" value="Abhydrolase_1"/>
    <property type="match status" value="1"/>
</dbReference>